<evidence type="ECO:0000256" key="1">
    <source>
        <dbReference type="SAM" id="MobiDB-lite"/>
    </source>
</evidence>
<dbReference type="AlphaFoldDB" id="A0A8X6M0P3"/>
<dbReference type="GO" id="GO:0034237">
    <property type="term" value="F:protein kinase A regulatory subunit binding"/>
    <property type="evidence" value="ECO:0007669"/>
    <property type="project" value="TreeGrafter"/>
</dbReference>
<feature type="compositionally biased region" description="Basic and acidic residues" evidence="1">
    <location>
        <begin position="231"/>
        <end position="287"/>
    </location>
</feature>
<dbReference type="InterPro" id="IPR021109">
    <property type="entry name" value="Peptidase_aspartic_dom_sf"/>
</dbReference>
<dbReference type="SUPFAM" id="SSF50630">
    <property type="entry name" value="Acid proteases"/>
    <property type="match status" value="1"/>
</dbReference>
<dbReference type="Proteomes" id="UP000887116">
    <property type="component" value="Unassembled WGS sequence"/>
</dbReference>
<evidence type="ECO:0000313" key="2">
    <source>
        <dbReference type="EMBL" id="GFR27672.1"/>
    </source>
</evidence>
<dbReference type="InterPro" id="IPR026534">
    <property type="entry name" value="PRRC1"/>
</dbReference>
<dbReference type="InterPro" id="IPR029001">
    <property type="entry name" value="ITPase-like_fam"/>
</dbReference>
<dbReference type="PANTHER" id="PTHR23276:SF2">
    <property type="entry name" value="PROTEIN PRRC1"/>
    <property type="match status" value="1"/>
</dbReference>
<reference evidence="2" key="1">
    <citation type="submission" date="2020-07" db="EMBL/GenBank/DDBJ databases">
        <title>Multicomponent nature underlies the extraordinary mechanical properties of spider dragline silk.</title>
        <authorList>
            <person name="Kono N."/>
            <person name="Nakamura H."/>
            <person name="Mori M."/>
            <person name="Yoshida Y."/>
            <person name="Ohtoshi R."/>
            <person name="Malay A.D."/>
            <person name="Moran D.A.P."/>
            <person name="Tomita M."/>
            <person name="Numata K."/>
            <person name="Arakawa K."/>
        </authorList>
    </citation>
    <scope>NUCLEOTIDE SEQUENCE</scope>
</reference>
<evidence type="ECO:0000313" key="3">
    <source>
        <dbReference type="Proteomes" id="UP000887116"/>
    </source>
</evidence>
<dbReference type="PANTHER" id="PTHR23276">
    <property type="entry name" value="PROTEIN PRRC1"/>
    <property type="match status" value="1"/>
</dbReference>
<sequence>MAFLAKGKKADLVNVCEELGENVLPNSRVPDIKHIILESKNFNEEAVRIMLDRIIGERLEEAEAERQQLEHEAERQRLEREAEQQRLEREAEQQRLEREAEQRRLEREAEAEQRQIELQRLEIRRLELQAAPAATTPPGRTEEVHHKIPLAQITPKFDEKKDEMSLFLVNFERRAEMARVPREEWAKAPEDIKDHFFGEWLELKQPEELANKFDEFESLKDSLRNNHHGRKQNESRPSHNDKSRFQDNRRKLSDNHARFRDNRGKYNDNHGRSTENHTRFYDKRQTKTEPGGRGSMPAQSKTSGQKNFRCYECDSPDHLRNACPELRRSQGNEINTHSDTHPVHIVNEVPEEATEYPDVDLQKFTKQVKIGDFVVTALLDTGSVRNLIRFDVYKRMNPKLKLWRESTVLTGLGQGQVKTLGSFRHVAEIDGHVCRLDFQVVPSAALKFEAIIGSAFLAHASCPFHEEKVKPESPDWIFNISKKEEQDELDLRHIQNAEIAYGDFTREHEAVEKGYILIEHMSNSFPSDFYNESFKNMSNIVNLFPHSFTSLVISDVDTNHDLTEIIDIDCKETDKDNNQNLEPENNSKGQMLIKAMKNPITSNTLPFNYKLVDKSVDNLQPEKESNSWNETLNIANELMNNSSIIENHHQKNLNLAKDDEITEYHPLMNENKQINASEFRIQIENLQFNSHPNNKTNKQQQILNRDSRKCINNEYSAIASKSEKINPSELKRCDFKQETGSNRIPRLGERRNCSDTVFQIMDNGIQFCSWLQNRKCFQRFVKRAKSSFNSIVNTVELEINQMLGSQNPLRLTIIADAVKLQAIEEAFVEVFRGQIFTTAINIDLDTIPLLPIGNSAGLQAAESKISYARRYKITSEDAVIVSAVTLLDQSVLQRWQMATVIYLDDPNLKLCLHNISATIPIPNEYVKEAERLTPPNYHLRDKGLALSIEQAIYNLTELNPKDAQEFLTGINPSVTLKSAALVLAGLYKKFLPAYT</sequence>
<protein>
    <submittedName>
        <fullName evidence="2">Protein PRRC1-A</fullName>
    </submittedName>
</protein>
<dbReference type="OrthoDB" id="6436968at2759"/>
<dbReference type="GO" id="GO:0005737">
    <property type="term" value="C:cytoplasm"/>
    <property type="evidence" value="ECO:0007669"/>
    <property type="project" value="TreeGrafter"/>
</dbReference>
<dbReference type="SUPFAM" id="SSF52972">
    <property type="entry name" value="ITPase-like"/>
    <property type="match status" value="1"/>
</dbReference>
<dbReference type="Gene3D" id="2.40.70.10">
    <property type="entry name" value="Acid Proteases"/>
    <property type="match status" value="1"/>
</dbReference>
<feature type="region of interest" description="Disordered" evidence="1">
    <location>
        <begin position="66"/>
        <end position="93"/>
    </location>
</feature>
<dbReference type="CDD" id="cd00303">
    <property type="entry name" value="retropepsin_like"/>
    <property type="match status" value="1"/>
</dbReference>
<dbReference type="EMBL" id="BMAO01018998">
    <property type="protein sequence ID" value="GFR27672.1"/>
    <property type="molecule type" value="Genomic_DNA"/>
</dbReference>
<feature type="region of interest" description="Disordered" evidence="1">
    <location>
        <begin position="221"/>
        <end position="305"/>
    </location>
</feature>
<accession>A0A8X6M0P3</accession>
<organism evidence="2 3">
    <name type="scientific">Trichonephila clavata</name>
    <name type="common">Joro spider</name>
    <name type="synonym">Nephila clavata</name>
    <dbReference type="NCBI Taxonomy" id="2740835"/>
    <lineage>
        <taxon>Eukaryota</taxon>
        <taxon>Metazoa</taxon>
        <taxon>Ecdysozoa</taxon>
        <taxon>Arthropoda</taxon>
        <taxon>Chelicerata</taxon>
        <taxon>Arachnida</taxon>
        <taxon>Araneae</taxon>
        <taxon>Araneomorphae</taxon>
        <taxon>Entelegynae</taxon>
        <taxon>Araneoidea</taxon>
        <taxon>Nephilidae</taxon>
        <taxon>Trichonephila</taxon>
    </lineage>
</organism>
<gene>
    <name evidence="2" type="primary">prrc1-a</name>
    <name evidence="2" type="ORF">TNCT_607811</name>
</gene>
<comment type="caution">
    <text evidence="2">The sequence shown here is derived from an EMBL/GenBank/DDBJ whole genome shotgun (WGS) entry which is preliminary data.</text>
</comment>
<proteinExistence type="predicted"/>
<keyword evidence="3" id="KW-1185">Reference proteome</keyword>
<name>A0A8X6M0P3_TRICU</name>